<dbReference type="PANTHER" id="PTHR11552:SF115">
    <property type="entry name" value="DEHYDROGENASE XPTC-RELATED"/>
    <property type="match status" value="1"/>
</dbReference>
<feature type="domain" description="Glucose-methanol-choline oxidoreductase N-terminal" evidence="7">
    <location>
        <begin position="305"/>
        <end position="319"/>
    </location>
</feature>
<name>A0AAN6ZS84_9PEZI</name>
<feature type="active site" description="Proton donor" evidence="2">
    <location>
        <position position="565"/>
    </location>
</feature>
<feature type="active site" description="Proton acceptor" evidence="2">
    <location>
        <position position="609"/>
    </location>
</feature>
<dbReference type="InterPro" id="IPR000172">
    <property type="entry name" value="GMC_OxRdtase_N"/>
</dbReference>
<evidence type="ECO:0000256" key="5">
    <source>
        <dbReference type="SAM" id="SignalP"/>
    </source>
</evidence>
<comment type="cofactor">
    <cofactor evidence="3">
        <name>FAD</name>
        <dbReference type="ChEBI" id="CHEBI:57692"/>
    </cofactor>
</comment>
<evidence type="ECO:0000256" key="4">
    <source>
        <dbReference type="RuleBase" id="RU003968"/>
    </source>
</evidence>
<dbReference type="InterPro" id="IPR012132">
    <property type="entry name" value="GMC_OxRdtase"/>
</dbReference>
<feature type="signal peptide" evidence="5">
    <location>
        <begin position="1"/>
        <end position="17"/>
    </location>
</feature>
<accession>A0AAN6ZS84</accession>
<dbReference type="GO" id="GO:0044550">
    <property type="term" value="P:secondary metabolite biosynthetic process"/>
    <property type="evidence" value="ECO:0007669"/>
    <property type="project" value="TreeGrafter"/>
</dbReference>
<evidence type="ECO:0000259" key="7">
    <source>
        <dbReference type="PROSITE" id="PS00624"/>
    </source>
</evidence>
<dbReference type="AlphaFoldDB" id="A0AAN6ZS84"/>
<evidence type="ECO:0000256" key="1">
    <source>
        <dbReference type="ARBA" id="ARBA00010790"/>
    </source>
</evidence>
<dbReference type="EMBL" id="MU857217">
    <property type="protein sequence ID" value="KAK4149017.1"/>
    <property type="molecule type" value="Genomic_DNA"/>
</dbReference>
<evidence type="ECO:0000313" key="8">
    <source>
        <dbReference type="EMBL" id="KAK4149017.1"/>
    </source>
</evidence>
<dbReference type="InterPro" id="IPR007867">
    <property type="entry name" value="GMC_OxRtase_C"/>
</dbReference>
<dbReference type="PANTHER" id="PTHR11552">
    <property type="entry name" value="GLUCOSE-METHANOL-CHOLINE GMC OXIDOREDUCTASE"/>
    <property type="match status" value="1"/>
</dbReference>
<dbReference type="Pfam" id="PF05199">
    <property type="entry name" value="GMC_oxred_C"/>
    <property type="match status" value="1"/>
</dbReference>
<sequence>MRVSASIALSLAALAGALPDATVKRQVSQLRPSYDFVIVGGGTSGLTVADRLSKAFPKKTVLVVEYGDIEYGPGSYDPPAAGASTWTFTSLPNPEVNNKTAFVAAGKVVGGSSVVNGMFFDRGSRFDYDSWAEAGGQEFDRSDIKWDWGGIFPYFKKSVTFTEPPAALAKKYGYTWDISAYGGSTPIYSTYPPFQWADQPIMWNTWKEMGLQEPKECGGGDKEGICWVPTSEHPVTARRSHSGLGHYAAVIDARKNYDLLTKHQGIRVIYPKEHKSKTPIVEIRSLADDSLFNVTAEAEVIISAGALHTPTVLLRSGIGPASVLKAAGIPVVLDLPGVGSNLQDHSGPSISWNLTKPGNFTPVPANMLNPDFLADATAGFDETPARGPYTLGMGNSAIYLSLPHLSPDHHATIISKIHKIITSGSAASYLPPDQRASRASRAMIAGYEAQLAALATLLANPRAASLESPWQTTGTSAGAFLLHPLSRGTVRLNTTHPLAPPILDYRAGSNPIDLDLHVAHTRFLRRLIDTPTMRGFGAVETGPGELEEEEVVEYVKRQLTLSFMHPCCTAAMLPEDRGGVVGTDLKVHGAEGGLRVVDMSVMPLVPGSHLSATAYAVGEKAADIIIEEWRQRD</sequence>
<dbReference type="PROSITE" id="PS00623">
    <property type="entry name" value="GMC_OXRED_1"/>
    <property type="match status" value="1"/>
</dbReference>
<comment type="similarity">
    <text evidence="1 4">Belongs to the GMC oxidoreductase family.</text>
</comment>
<dbReference type="SUPFAM" id="SSF54373">
    <property type="entry name" value="FAD-linked reductases, C-terminal domain"/>
    <property type="match status" value="1"/>
</dbReference>
<gene>
    <name evidence="8" type="ORF">C8A00DRAFT_38399</name>
</gene>
<reference evidence="8" key="1">
    <citation type="journal article" date="2023" name="Mol. Phylogenet. Evol.">
        <title>Genome-scale phylogeny and comparative genomics of the fungal order Sordariales.</title>
        <authorList>
            <person name="Hensen N."/>
            <person name="Bonometti L."/>
            <person name="Westerberg I."/>
            <person name="Brannstrom I.O."/>
            <person name="Guillou S."/>
            <person name="Cros-Aarteil S."/>
            <person name="Calhoun S."/>
            <person name="Haridas S."/>
            <person name="Kuo A."/>
            <person name="Mondo S."/>
            <person name="Pangilinan J."/>
            <person name="Riley R."/>
            <person name="LaButti K."/>
            <person name="Andreopoulos B."/>
            <person name="Lipzen A."/>
            <person name="Chen C."/>
            <person name="Yan M."/>
            <person name="Daum C."/>
            <person name="Ng V."/>
            <person name="Clum A."/>
            <person name="Steindorff A."/>
            <person name="Ohm R.A."/>
            <person name="Martin F."/>
            <person name="Silar P."/>
            <person name="Natvig D.O."/>
            <person name="Lalanne C."/>
            <person name="Gautier V."/>
            <person name="Ament-Velasquez S.L."/>
            <person name="Kruys A."/>
            <person name="Hutchinson M.I."/>
            <person name="Powell A.J."/>
            <person name="Barry K."/>
            <person name="Miller A.N."/>
            <person name="Grigoriev I.V."/>
            <person name="Debuchy R."/>
            <person name="Gladieux P."/>
            <person name="Hiltunen Thoren M."/>
            <person name="Johannesson H."/>
        </authorList>
    </citation>
    <scope>NUCLEOTIDE SEQUENCE</scope>
    <source>
        <strain evidence="8">CBS 538.74</strain>
    </source>
</reference>
<keyword evidence="5" id="KW-0732">Signal</keyword>
<dbReference type="GO" id="GO:0016614">
    <property type="term" value="F:oxidoreductase activity, acting on CH-OH group of donors"/>
    <property type="evidence" value="ECO:0007669"/>
    <property type="project" value="InterPro"/>
</dbReference>
<dbReference type="Pfam" id="PF00732">
    <property type="entry name" value="GMC_oxred_N"/>
    <property type="match status" value="1"/>
</dbReference>
<keyword evidence="4" id="KW-0285">Flavoprotein</keyword>
<evidence type="ECO:0000256" key="3">
    <source>
        <dbReference type="PIRSR" id="PIRSR000137-2"/>
    </source>
</evidence>
<feature type="chain" id="PRO_5043042664" description="Glucose-methanol-choline oxidoreductase N-terminal domain-containing protein" evidence="5">
    <location>
        <begin position="18"/>
        <end position="633"/>
    </location>
</feature>
<keyword evidence="9" id="KW-1185">Reference proteome</keyword>
<dbReference type="GO" id="GO:0050660">
    <property type="term" value="F:flavin adenine dinucleotide binding"/>
    <property type="evidence" value="ECO:0007669"/>
    <property type="project" value="InterPro"/>
</dbReference>
<comment type="caution">
    <text evidence="8">The sequence shown here is derived from an EMBL/GenBank/DDBJ whole genome shotgun (WGS) entry which is preliminary data.</text>
</comment>
<evidence type="ECO:0000256" key="2">
    <source>
        <dbReference type="PIRSR" id="PIRSR000137-1"/>
    </source>
</evidence>
<feature type="binding site" evidence="3">
    <location>
        <position position="108"/>
    </location>
    <ligand>
        <name>FAD</name>
        <dbReference type="ChEBI" id="CHEBI:57692"/>
    </ligand>
</feature>
<keyword evidence="3 4" id="KW-0274">FAD</keyword>
<reference evidence="8" key="2">
    <citation type="submission" date="2023-05" db="EMBL/GenBank/DDBJ databases">
        <authorList>
            <consortium name="Lawrence Berkeley National Laboratory"/>
            <person name="Steindorff A."/>
            <person name="Hensen N."/>
            <person name="Bonometti L."/>
            <person name="Westerberg I."/>
            <person name="Brannstrom I.O."/>
            <person name="Guillou S."/>
            <person name="Cros-Aarteil S."/>
            <person name="Calhoun S."/>
            <person name="Haridas S."/>
            <person name="Kuo A."/>
            <person name="Mondo S."/>
            <person name="Pangilinan J."/>
            <person name="Riley R."/>
            <person name="Labutti K."/>
            <person name="Andreopoulos B."/>
            <person name="Lipzen A."/>
            <person name="Chen C."/>
            <person name="Yanf M."/>
            <person name="Daum C."/>
            <person name="Ng V."/>
            <person name="Clum A."/>
            <person name="Ohm R."/>
            <person name="Martin F."/>
            <person name="Silar P."/>
            <person name="Natvig D."/>
            <person name="Lalanne C."/>
            <person name="Gautier V."/>
            <person name="Ament-Velasquez S.L."/>
            <person name="Kruys A."/>
            <person name="Hutchinson M.I."/>
            <person name="Powell A.J."/>
            <person name="Barry K."/>
            <person name="Miller A.N."/>
            <person name="Grigoriev I.V."/>
            <person name="Debuchy R."/>
            <person name="Gladieux P."/>
            <person name="Thoren M.H."/>
            <person name="Johannesson H."/>
        </authorList>
    </citation>
    <scope>NUCLEOTIDE SEQUENCE</scope>
    <source>
        <strain evidence="8">CBS 538.74</strain>
    </source>
</reference>
<dbReference type="Proteomes" id="UP001302745">
    <property type="component" value="Unassembled WGS sequence"/>
</dbReference>
<evidence type="ECO:0000313" key="9">
    <source>
        <dbReference type="Proteomes" id="UP001302745"/>
    </source>
</evidence>
<dbReference type="PIRSF" id="PIRSF000137">
    <property type="entry name" value="Alcohol_oxidase"/>
    <property type="match status" value="1"/>
</dbReference>
<dbReference type="InterPro" id="IPR036188">
    <property type="entry name" value="FAD/NAD-bd_sf"/>
</dbReference>
<evidence type="ECO:0000259" key="6">
    <source>
        <dbReference type="PROSITE" id="PS00623"/>
    </source>
</evidence>
<feature type="binding site" evidence="3">
    <location>
        <begin position="43"/>
        <end position="44"/>
    </location>
    <ligand>
        <name>FAD</name>
        <dbReference type="ChEBI" id="CHEBI:57692"/>
    </ligand>
</feature>
<dbReference type="PROSITE" id="PS00624">
    <property type="entry name" value="GMC_OXRED_2"/>
    <property type="match status" value="1"/>
</dbReference>
<dbReference type="SUPFAM" id="SSF51905">
    <property type="entry name" value="FAD/NAD(P)-binding domain"/>
    <property type="match status" value="1"/>
</dbReference>
<protein>
    <recommendedName>
        <fullName evidence="6 7">Glucose-methanol-choline oxidoreductase N-terminal domain-containing protein</fullName>
    </recommendedName>
</protein>
<dbReference type="Gene3D" id="3.50.50.60">
    <property type="entry name" value="FAD/NAD(P)-binding domain"/>
    <property type="match status" value="1"/>
</dbReference>
<dbReference type="Gene3D" id="3.30.560.10">
    <property type="entry name" value="Glucose Oxidase, domain 3"/>
    <property type="match status" value="1"/>
</dbReference>
<feature type="domain" description="Glucose-methanol-choline oxidoreductase N-terminal" evidence="6">
    <location>
        <begin position="106"/>
        <end position="129"/>
    </location>
</feature>
<organism evidence="8 9">
    <name type="scientific">Chaetomidium leptoderma</name>
    <dbReference type="NCBI Taxonomy" id="669021"/>
    <lineage>
        <taxon>Eukaryota</taxon>
        <taxon>Fungi</taxon>
        <taxon>Dikarya</taxon>
        <taxon>Ascomycota</taxon>
        <taxon>Pezizomycotina</taxon>
        <taxon>Sordariomycetes</taxon>
        <taxon>Sordariomycetidae</taxon>
        <taxon>Sordariales</taxon>
        <taxon>Chaetomiaceae</taxon>
        <taxon>Chaetomidium</taxon>
    </lineage>
</organism>
<proteinExistence type="inferred from homology"/>